<proteinExistence type="predicted"/>
<name>A0A8J3IE00_9CHLR</name>
<keyword evidence="2" id="KW-1185">Reference proteome</keyword>
<sequence>MLQGKRWSIGGLILLLLCVGCLAGFMKPLSGAARVVEGATQVIQFHPDANVNQSASGNCWVNSLATARVDAWRCALGNEIYDPCFDKVDARPTGDVVVCDANPATGRKGIQVHLTQPLPQAIPEKGQATRAWLLLLSNGAYCAFLTGATGEVGGMRINYGCSDSSTVVGMPTMGKLWMVHNLPQGSQSPVEVPVKTAWL</sequence>
<organism evidence="1 2">
    <name type="scientific">Ktedonospora formicarum</name>
    <dbReference type="NCBI Taxonomy" id="2778364"/>
    <lineage>
        <taxon>Bacteria</taxon>
        <taxon>Bacillati</taxon>
        <taxon>Chloroflexota</taxon>
        <taxon>Ktedonobacteria</taxon>
        <taxon>Ktedonobacterales</taxon>
        <taxon>Ktedonobacteraceae</taxon>
        <taxon>Ktedonospora</taxon>
    </lineage>
</organism>
<dbReference type="AlphaFoldDB" id="A0A8J3IE00"/>
<evidence type="ECO:0000313" key="2">
    <source>
        <dbReference type="Proteomes" id="UP000612362"/>
    </source>
</evidence>
<dbReference type="RefSeq" id="WP_220198679.1">
    <property type="nucleotide sequence ID" value="NZ_BNJF01000005.1"/>
</dbReference>
<protein>
    <submittedName>
        <fullName evidence="1">Uncharacterized protein</fullName>
    </submittedName>
</protein>
<dbReference type="Proteomes" id="UP000612362">
    <property type="component" value="Unassembled WGS sequence"/>
</dbReference>
<comment type="caution">
    <text evidence="1">The sequence shown here is derived from an EMBL/GenBank/DDBJ whole genome shotgun (WGS) entry which is preliminary data.</text>
</comment>
<reference evidence="1" key="1">
    <citation type="submission" date="2020-10" db="EMBL/GenBank/DDBJ databases">
        <title>Taxonomic study of unclassified bacteria belonging to the class Ktedonobacteria.</title>
        <authorList>
            <person name="Yabe S."/>
            <person name="Wang C.M."/>
            <person name="Zheng Y."/>
            <person name="Sakai Y."/>
            <person name="Cavaletti L."/>
            <person name="Monciardini P."/>
            <person name="Donadio S."/>
        </authorList>
    </citation>
    <scope>NUCLEOTIDE SEQUENCE</scope>
    <source>
        <strain evidence="1">SOSP1-1</strain>
    </source>
</reference>
<evidence type="ECO:0000313" key="1">
    <source>
        <dbReference type="EMBL" id="GHO49569.1"/>
    </source>
</evidence>
<gene>
    <name evidence="1" type="ORF">KSX_77320</name>
</gene>
<dbReference type="EMBL" id="BNJF01000005">
    <property type="protein sequence ID" value="GHO49569.1"/>
    <property type="molecule type" value="Genomic_DNA"/>
</dbReference>
<accession>A0A8J3IE00</accession>